<dbReference type="SMART" id="SM00960">
    <property type="entry name" value="Robl_LC7"/>
    <property type="match status" value="1"/>
</dbReference>
<protein>
    <recommendedName>
        <fullName evidence="1">Roadblock/LAMTOR2 domain-containing protein</fullName>
    </recommendedName>
</protein>
<evidence type="ECO:0000313" key="2">
    <source>
        <dbReference type="EMBL" id="AMK75243.1"/>
    </source>
</evidence>
<dbReference type="RefSeq" id="WP_033155353.1">
    <property type="nucleotide sequence ID" value="NZ_CP014476.1"/>
</dbReference>
<feature type="domain" description="Roadblock/LAMTOR2" evidence="1">
    <location>
        <begin position="18"/>
        <end position="107"/>
    </location>
</feature>
<dbReference type="SUPFAM" id="SSF103196">
    <property type="entry name" value="Roadblock/LC7 domain"/>
    <property type="match status" value="1"/>
</dbReference>
<proteinExistence type="predicted"/>
<sequence>MSSNVQFLDPRKSQNNEIDSILRNLMNIQGVSAAAIVDSDGFVTHIHRDFEINTDAIGASVQVVFGAAAKAAQHVGHHLTNMVICENNDGYILSTPIDAGFILALVTQREALLGRVRFELKETIPVLKKLFTSYLAN</sequence>
<dbReference type="InterPro" id="IPR004942">
    <property type="entry name" value="Roadblock/LAMTOR2_dom"/>
</dbReference>
<dbReference type="Proteomes" id="UP000030512">
    <property type="component" value="Chromosome"/>
</dbReference>
<dbReference type="Pfam" id="PF03259">
    <property type="entry name" value="Robl_LC7"/>
    <property type="match status" value="1"/>
</dbReference>
<dbReference type="AlphaFoldDB" id="A0A140E4B9"/>
<accession>A0A140E4B9</accession>
<dbReference type="KEGG" id="mdn:JT25_001870"/>
<dbReference type="OrthoDB" id="5567756at2"/>
<evidence type="ECO:0000259" key="1">
    <source>
        <dbReference type="SMART" id="SM00960"/>
    </source>
</evidence>
<dbReference type="EMBL" id="CP014476">
    <property type="protein sequence ID" value="AMK75243.1"/>
    <property type="molecule type" value="Genomic_DNA"/>
</dbReference>
<evidence type="ECO:0000313" key="3">
    <source>
        <dbReference type="Proteomes" id="UP000030512"/>
    </source>
</evidence>
<name>A0A140E4B9_9GAMM</name>
<reference evidence="2 3" key="1">
    <citation type="journal article" date="2015" name="Environ. Microbiol.">
        <title>Methane oxidation coupled to nitrate reduction under hypoxia by the Gammaproteobacterium Methylomonas denitrificans, sp. nov. type strain FJG1.</title>
        <authorList>
            <person name="Kits K.D."/>
            <person name="Klotz M.G."/>
            <person name="Stein L.Y."/>
        </authorList>
    </citation>
    <scope>NUCLEOTIDE SEQUENCE [LARGE SCALE GENOMIC DNA]</scope>
    <source>
        <strain evidence="2 3">FJG1</strain>
    </source>
</reference>
<dbReference type="STRING" id="1538553.JT25_001870"/>
<keyword evidence="3" id="KW-1185">Reference proteome</keyword>
<organism evidence="2 3">
    <name type="scientific">Methylomonas denitrificans</name>
    <dbReference type="NCBI Taxonomy" id="1538553"/>
    <lineage>
        <taxon>Bacteria</taxon>
        <taxon>Pseudomonadati</taxon>
        <taxon>Pseudomonadota</taxon>
        <taxon>Gammaproteobacteria</taxon>
        <taxon>Methylococcales</taxon>
        <taxon>Methylococcaceae</taxon>
        <taxon>Methylomonas</taxon>
    </lineage>
</organism>
<dbReference type="Gene3D" id="3.30.450.30">
    <property type="entry name" value="Dynein light chain 2a, cytoplasmic"/>
    <property type="match status" value="1"/>
</dbReference>
<gene>
    <name evidence="2" type="ORF">JT25_001870</name>
</gene>